<evidence type="ECO:0000313" key="4">
    <source>
        <dbReference type="Proteomes" id="UP000658278"/>
    </source>
</evidence>
<comment type="caution">
    <text evidence="3">The sequence shown here is derived from an EMBL/GenBank/DDBJ whole genome shotgun (WGS) entry which is preliminary data.</text>
</comment>
<keyword evidence="4" id="KW-1185">Reference proteome</keyword>
<organism evidence="3 4">
    <name type="scientific">Haloferula rosea</name>
    <dbReference type="NCBI Taxonomy" id="490093"/>
    <lineage>
        <taxon>Bacteria</taxon>
        <taxon>Pseudomonadati</taxon>
        <taxon>Verrucomicrobiota</taxon>
        <taxon>Verrucomicrobiia</taxon>
        <taxon>Verrucomicrobiales</taxon>
        <taxon>Verrucomicrobiaceae</taxon>
        <taxon>Haloferula</taxon>
    </lineage>
</organism>
<reference evidence="3" key="1">
    <citation type="submission" date="2021-01" db="EMBL/GenBank/DDBJ databases">
        <title>Modified the classification status of verrucomicrobia.</title>
        <authorList>
            <person name="Feng X."/>
        </authorList>
    </citation>
    <scope>NUCLEOTIDE SEQUENCE</scope>
    <source>
        <strain evidence="3">KCTC 22201</strain>
    </source>
</reference>
<name>A0A934R667_9BACT</name>
<gene>
    <name evidence="3" type="ORF">JIN81_03325</name>
</gene>
<proteinExistence type="predicted"/>
<feature type="compositionally biased region" description="Basic and acidic residues" evidence="1">
    <location>
        <begin position="53"/>
        <end position="74"/>
    </location>
</feature>
<keyword evidence="2" id="KW-1133">Transmembrane helix</keyword>
<evidence type="ECO:0000256" key="2">
    <source>
        <dbReference type="SAM" id="Phobius"/>
    </source>
</evidence>
<evidence type="ECO:0000256" key="1">
    <source>
        <dbReference type="SAM" id="MobiDB-lite"/>
    </source>
</evidence>
<protein>
    <submittedName>
        <fullName evidence="3">Uncharacterized protein</fullName>
    </submittedName>
</protein>
<dbReference type="RefSeq" id="WP_200276327.1">
    <property type="nucleotide sequence ID" value="NZ_JAENII010000002.1"/>
</dbReference>
<dbReference type="Proteomes" id="UP000658278">
    <property type="component" value="Unassembled WGS sequence"/>
</dbReference>
<feature type="transmembrane region" description="Helical" evidence="2">
    <location>
        <begin position="82"/>
        <end position="100"/>
    </location>
</feature>
<evidence type="ECO:0000313" key="3">
    <source>
        <dbReference type="EMBL" id="MBK1826034.1"/>
    </source>
</evidence>
<accession>A0A934R667</accession>
<feature type="region of interest" description="Disordered" evidence="1">
    <location>
        <begin position="41"/>
        <end position="74"/>
    </location>
</feature>
<sequence>MPRSSSADEPGLDEILKAQQELDEKIAAAAAVPEQLELEMREKEATIPAPDDLAERERQKRFEDQATRGQVRNERRTQGRSLFLLLLLLLATAAMISWIVKLAGQ</sequence>
<keyword evidence="2" id="KW-0812">Transmembrane</keyword>
<dbReference type="EMBL" id="JAENII010000002">
    <property type="protein sequence ID" value="MBK1826034.1"/>
    <property type="molecule type" value="Genomic_DNA"/>
</dbReference>
<dbReference type="AlphaFoldDB" id="A0A934R667"/>
<keyword evidence="2" id="KW-0472">Membrane</keyword>